<organism evidence="1 2">
    <name type="scientific">Aerophobetes bacterium</name>
    <dbReference type="NCBI Taxonomy" id="2030807"/>
    <lineage>
        <taxon>Bacteria</taxon>
        <taxon>Candidatus Aerophobota</taxon>
    </lineage>
</organism>
<evidence type="ECO:0000313" key="2">
    <source>
        <dbReference type="Proteomes" id="UP000320679"/>
    </source>
</evidence>
<evidence type="ECO:0000313" key="1">
    <source>
        <dbReference type="EMBL" id="TET45380.1"/>
    </source>
</evidence>
<dbReference type="SUPFAM" id="SSF53187">
    <property type="entry name" value="Zn-dependent exopeptidases"/>
    <property type="match status" value="1"/>
</dbReference>
<dbReference type="Pfam" id="PF01546">
    <property type="entry name" value="Peptidase_M20"/>
    <property type="match status" value="1"/>
</dbReference>
<dbReference type="Gene3D" id="3.40.630.10">
    <property type="entry name" value="Zn peptidases"/>
    <property type="match status" value="1"/>
</dbReference>
<name>A0A523US58_UNCAE</name>
<dbReference type="GO" id="GO:0016787">
    <property type="term" value="F:hydrolase activity"/>
    <property type="evidence" value="ECO:0007669"/>
    <property type="project" value="UniProtKB-KW"/>
</dbReference>
<dbReference type="InterPro" id="IPR002933">
    <property type="entry name" value="Peptidase_M20"/>
</dbReference>
<feature type="non-terminal residue" evidence="1">
    <location>
        <position position="1"/>
    </location>
</feature>
<proteinExistence type="predicted"/>
<sequence>QEVSGKEAIISGFKAVADSTFLSQVGIPTVLFGPGSLGSGIHGPDEYVPIEQVIECAKAFTFMAMDWCGYTG</sequence>
<dbReference type="AlphaFoldDB" id="A0A523US58"/>
<reference evidence="1 2" key="1">
    <citation type="submission" date="2019-03" db="EMBL/GenBank/DDBJ databases">
        <title>Metabolic potential of uncultured bacteria and archaea associated with petroleum seepage in deep-sea sediments.</title>
        <authorList>
            <person name="Dong X."/>
            <person name="Hubert C."/>
        </authorList>
    </citation>
    <scope>NUCLEOTIDE SEQUENCE [LARGE SCALE GENOMIC DNA]</scope>
    <source>
        <strain evidence="1">E29_bin78</strain>
    </source>
</reference>
<gene>
    <name evidence="1" type="ORF">E3J59_03870</name>
</gene>
<protein>
    <submittedName>
        <fullName evidence="1">M20/M25/M40 family metallo-hydrolase</fullName>
    </submittedName>
</protein>
<comment type="caution">
    <text evidence="1">The sequence shown here is derived from an EMBL/GenBank/DDBJ whole genome shotgun (WGS) entry which is preliminary data.</text>
</comment>
<dbReference type="Proteomes" id="UP000320679">
    <property type="component" value="Unassembled WGS sequence"/>
</dbReference>
<dbReference type="EMBL" id="SOJK01000169">
    <property type="protein sequence ID" value="TET45380.1"/>
    <property type="molecule type" value="Genomic_DNA"/>
</dbReference>
<keyword evidence="1" id="KW-0378">Hydrolase</keyword>
<accession>A0A523US58</accession>